<dbReference type="GeneID" id="78019534"/>
<dbReference type="PANTHER" id="PTHR36304">
    <property type="entry name" value="DOMAIN GTPASE-ACTIVATING PROTEIN, PUTATIVE-RELATED-RELATED"/>
    <property type="match status" value="1"/>
</dbReference>
<feature type="domain" description="PatA-like N-terminal" evidence="1">
    <location>
        <begin position="4"/>
        <end position="165"/>
    </location>
</feature>
<dbReference type="OrthoDB" id="424057at2"/>
<dbReference type="InterPro" id="IPR025497">
    <property type="entry name" value="PatA-like_N"/>
</dbReference>
<name>A0A166I5W0_NODSP</name>
<dbReference type="EMBL" id="LWAJ01000270">
    <property type="protein sequence ID" value="KZL47932.1"/>
    <property type="molecule type" value="Genomic_DNA"/>
</dbReference>
<reference evidence="2 3" key="1">
    <citation type="submission" date="2016-04" db="EMBL/GenBank/DDBJ databases">
        <title>Draft Genome Assembly of the Bloom-forming Cyanobacterium Nodularia spumigena Strain CENA596 in Shrimp Production Ponds.</title>
        <authorList>
            <person name="Popin R.V."/>
            <person name="Rigonato J."/>
            <person name="Abreu V.A."/>
            <person name="Andreote A.P."/>
            <person name="Silveira S.B."/>
            <person name="Odebrecht C."/>
            <person name="Fiore M.F."/>
        </authorList>
    </citation>
    <scope>NUCLEOTIDE SEQUENCE [LARGE SCALE GENOMIC DNA]</scope>
    <source>
        <strain evidence="2 3">CENA596</strain>
    </source>
</reference>
<dbReference type="AlphaFoldDB" id="A0A166I5W0"/>
<evidence type="ECO:0000313" key="3">
    <source>
        <dbReference type="Proteomes" id="UP000076555"/>
    </source>
</evidence>
<accession>A0A166I5W0</accession>
<gene>
    <name evidence="2" type="ORF">A2T98_20595</name>
</gene>
<dbReference type="Proteomes" id="UP000076555">
    <property type="component" value="Unassembled WGS sequence"/>
</dbReference>
<sequence>MAITGNFTDFSLPELLHFLDHGKKTGLLAIELPSANSKIQHYYIWLHQGRVIAAADRLDEKGLTLMIAQRGWISERVISRVTQICPTFINTPLGLSLKSQGLLEAEQLKQLFKTQVIRQISSLFQAEDGSFTFKPTTNLPIAEMTGLSMSATEVILMGLRSLRNWTALADKLPDATSGLSSLIAKQPQIQLNAQEWQLWEFVNGEISLHNIATHLRVSVETVLQIAFRLIVVGLVEEHFMVATSTPTLENSAPAVSLATVKEPPEKQTLSQSFFKSLVGFLRSR</sequence>
<proteinExistence type="predicted"/>
<dbReference type="Pfam" id="PF14332">
    <property type="entry name" value="DUF4388"/>
    <property type="match status" value="1"/>
</dbReference>
<evidence type="ECO:0000313" key="2">
    <source>
        <dbReference type="EMBL" id="KZL47932.1"/>
    </source>
</evidence>
<comment type="caution">
    <text evidence="2">The sequence shown here is derived from an EMBL/GenBank/DDBJ whole genome shotgun (WGS) entry which is preliminary data.</text>
</comment>
<organism evidence="2 3">
    <name type="scientific">Nodularia spumigena CENA596</name>
    <dbReference type="NCBI Taxonomy" id="1819295"/>
    <lineage>
        <taxon>Bacteria</taxon>
        <taxon>Bacillati</taxon>
        <taxon>Cyanobacteriota</taxon>
        <taxon>Cyanophyceae</taxon>
        <taxon>Nostocales</taxon>
        <taxon>Nodulariaceae</taxon>
        <taxon>Nodularia</taxon>
    </lineage>
</organism>
<protein>
    <recommendedName>
        <fullName evidence="1">PatA-like N-terminal domain-containing protein</fullName>
    </recommendedName>
</protein>
<evidence type="ECO:0000259" key="1">
    <source>
        <dbReference type="Pfam" id="PF14332"/>
    </source>
</evidence>
<dbReference type="PANTHER" id="PTHR36304:SF4">
    <property type="entry name" value="DUF4388 DOMAIN-CONTAINING PROTEIN"/>
    <property type="match status" value="1"/>
</dbReference>
<dbReference type="RefSeq" id="WP_006197506.1">
    <property type="nucleotide sequence ID" value="NZ_CAWMRI010000270.1"/>
</dbReference>